<dbReference type="AlphaFoldDB" id="A0A9J6GGU5"/>
<evidence type="ECO:0000256" key="9">
    <source>
        <dbReference type="ARBA" id="ARBA00022921"/>
    </source>
</evidence>
<dbReference type="VEuPathDB" id="VectorBase:HLOH_058855"/>
<dbReference type="OrthoDB" id="5976067at2759"/>
<feature type="domain" description="Protein phosphatase 1 regulatory subunit 15A/B C-terminal" evidence="14">
    <location>
        <begin position="273"/>
        <end position="333"/>
    </location>
</feature>
<proteinExistence type="inferred from homology"/>
<evidence type="ECO:0000256" key="10">
    <source>
        <dbReference type="ARBA" id="ARBA00023258"/>
    </source>
</evidence>
<keyword evidence="8" id="KW-1114">Inhibition of host interferon signaling pathway by virus</keyword>
<dbReference type="GO" id="GO:0005783">
    <property type="term" value="C:endoplasmic reticulum"/>
    <property type="evidence" value="ECO:0007669"/>
    <property type="project" value="TreeGrafter"/>
</dbReference>
<feature type="region of interest" description="Disordered" evidence="13">
    <location>
        <begin position="78"/>
        <end position="118"/>
    </location>
</feature>
<reference evidence="15 16" key="1">
    <citation type="journal article" date="2020" name="Cell">
        <title>Large-Scale Comparative Analyses of Tick Genomes Elucidate Their Genetic Diversity and Vector Capacities.</title>
        <authorList>
            <consortium name="Tick Genome and Microbiome Consortium (TIGMIC)"/>
            <person name="Jia N."/>
            <person name="Wang J."/>
            <person name="Shi W."/>
            <person name="Du L."/>
            <person name="Sun Y."/>
            <person name="Zhan W."/>
            <person name="Jiang J.F."/>
            <person name="Wang Q."/>
            <person name="Zhang B."/>
            <person name="Ji P."/>
            <person name="Bell-Sakyi L."/>
            <person name="Cui X.M."/>
            <person name="Yuan T.T."/>
            <person name="Jiang B.G."/>
            <person name="Yang W.F."/>
            <person name="Lam T.T."/>
            <person name="Chang Q.C."/>
            <person name="Ding S.J."/>
            <person name="Wang X.J."/>
            <person name="Zhu J.G."/>
            <person name="Ruan X.D."/>
            <person name="Zhao L."/>
            <person name="Wei J.T."/>
            <person name="Ye R.Z."/>
            <person name="Que T.C."/>
            <person name="Du C.H."/>
            <person name="Zhou Y.H."/>
            <person name="Cheng J.X."/>
            <person name="Dai P.F."/>
            <person name="Guo W.B."/>
            <person name="Han X.H."/>
            <person name="Huang E.J."/>
            <person name="Li L.F."/>
            <person name="Wei W."/>
            <person name="Gao Y.C."/>
            <person name="Liu J.Z."/>
            <person name="Shao H.Z."/>
            <person name="Wang X."/>
            <person name="Wang C.C."/>
            <person name="Yang T.C."/>
            <person name="Huo Q.B."/>
            <person name="Li W."/>
            <person name="Chen H.Y."/>
            <person name="Chen S.E."/>
            <person name="Zhou L.G."/>
            <person name="Ni X.B."/>
            <person name="Tian J.H."/>
            <person name="Sheng Y."/>
            <person name="Liu T."/>
            <person name="Pan Y.S."/>
            <person name="Xia L.Y."/>
            <person name="Li J."/>
            <person name="Zhao F."/>
            <person name="Cao W.C."/>
        </authorList>
    </citation>
    <scope>NUCLEOTIDE SEQUENCE [LARGE SCALE GENOMIC DNA]</scope>
    <source>
        <strain evidence="15">HaeL-2018</strain>
    </source>
</reference>
<evidence type="ECO:0000256" key="5">
    <source>
        <dbReference type="ARBA" id="ARBA00019072"/>
    </source>
</evidence>
<comment type="subunit">
    <text evidence="4">Interacts (via C-terminus) with host PPP1CB.</text>
</comment>
<comment type="function">
    <text evidence="1">Interacts with the host phosphatase PP1 catalytic subunit (PPP1CB) and recruits it to dephosphorylate EIF2S1/eIF2alpha and therefore restores the host translation that has been shut-down by the host. Also inhibits the EIF2S1/eIF2alpha-ATF4-DDIT3/CHOP pathway.</text>
</comment>
<evidence type="ECO:0000256" key="2">
    <source>
        <dbReference type="ARBA" id="ARBA00007512"/>
    </source>
</evidence>
<evidence type="ECO:0000259" key="14">
    <source>
        <dbReference type="Pfam" id="PF10488"/>
    </source>
</evidence>
<accession>A0A9J6GGU5</accession>
<comment type="caution">
    <text evidence="15">The sequence shown here is derived from an EMBL/GenBank/DDBJ whole genome shotgun (WGS) entry which is preliminary data.</text>
</comment>
<dbReference type="GO" id="GO:0051246">
    <property type="term" value="P:regulation of protein metabolic process"/>
    <property type="evidence" value="ECO:0007669"/>
    <property type="project" value="UniProtKB-ARBA"/>
</dbReference>
<evidence type="ECO:0000256" key="11">
    <source>
        <dbReference type="ARBA" id="ARBA00023280"/>
    </source>
</evidence>
<dbReference type="OMA" id="WEQIALD"/>
<dbReference type="GO" id="GO:0019888">
    <property type="term" value="F:protein phosphatase regulator activity"/>
    <property type="evidence" value="ECO:0007669"/>
    <property type="project" value="TreeGrafter"/>
</dbReference>
<comment type="similarity">
    <text evidence="3">Belongs to the PPP1R15 family.</text>
</comment>
<dbReference type="Pfam" id="PF10488">
    <property type="entry name" value="PP1c_bdg"/>
    <property type="match status" value="1"/>
</dbReference>
<dbReference type="GO" id="GO:0000164">
    <property type="term" value="C:protein phosphatase type 1 complex"/>
    <property type="evidence" value="ECO:0007669"/>
    <property type="project" value="TreeGrafter"/>
</dbReference>
<evidence type="ECO:0000313" key="15">
    <source>
        <dbReference type="EMBL" id="KAH9374079.1"/>
    </source>
</evidence>
<keyword evidence="9" id="KW-0426">Late protein</keyword>
<protein>
    <recommendedName>
        <fullName evidence="5">Protein DP71L</fullName>
    </recommendedName>
    <alternativeName>
        <fullName evidence="12">MyD116 homolog</fullName>
    </alternativeName>
</protein>
<dbReference type="GO" id="GO:0039502">
    <property type="term" value="P:symbiont-mediated suppression of host type I interferon-mediated signaling pathway"/>
    <property type="evidence" value="ECO:0007669"/>
    <property type="project" value="UniProtKB-KW"/>
</dbReference>
<evidence type="ECO:0000256" key="8">
    <source>
        <dbReference type="ARBA" id="ARBA00022830"/>
    </source>
</evidence>
<dbReference type="PANTHER" id="PTHR16489:SF12">
    <property type="entry name" value="GH11727P"/>
    <property type="match status" value="1"/>
</dbReference>
<evidence type="ECO:0000256" key="6">
    <source>
        <dbReference type="ARBA" id="ARBA00022581"/>
    </source>
</evidence>
<comment type="similarity">
    <text evidence="2">Belongs to the asfivirus DP71L family.</text>
</comment>
<evidence type="ECO:0000256" key="1">
    <source>
        <dbReference type="ARBA" id="ARBA00003756"/>
    </source>
</evidence>
<keyword evidence="7" id="KW-1090">Inhibition of host innate immune response by virus</keyword>
<feature type="compositionally biased region" description="Low complexity" evidence="13">
    <location>
        <begin position="79"/>
        <end position="89"/>
    </location>
</feature>
<keyword evidence="11" id="KW-0899">Viral immunoevasion</keyword>
<evidence type="ECO:0000256" key="13">
    <source>
        <dbReference type="SAM" id="MobiDB-lite"/>
    </source>
</evidence>
<evidence type="ECO:0000256" key="4">
    <source>
        <dbReference type="ARBA" id="ARBA00011204"/>
    </source>
</evidence>
<evidence type="ECO:0000256" key="12">
    <source>
        <dbReference type="ARBA" id="ARBA00031298"/>
    </source>
</evidence>
<dbReference type="GO" id="GO:0034976">
    <property type="term" value="P:response to endoplasmic reticulum stress"/>
    <property type="evidence" value="ECO:0007669"/>
    <property type="project" value="TreeGrafter"/>
</dbReference>
<evidence type="ECO:0000313" key="16">
    <source>
        <dbReference type="Proteomes" id="UP000821853"/>
    </source>
</evidence>
<dbReference type="InterPro" id="IPR051254">
    <property type="entry name" value="PPP1R15"/>
</dbReference>
<gene>
    <name evidence="15" type="ORF">HPB48_005348</name>
</gene>
<keyword evidence="10" id="KW-0922">Interferon antiviral system evasion</keyword>
<dbReference type="EMBL" id="JABSTR010000006">
    <property type="protein sequence ID" value="KAH9374079.1"/>
    <property type="molecule type" value="Genomic_DNA"/>
</dbReference>
<sequence>MSEACQEPCNLTCDLGAVKKSTKNGFLASFKCGRSGPSLSCGNAGRSRVGQDSNLARKRSATQGLTMCIDQPCEDFRVSSSPDSAADSAEMPPKPRNRRRKNRRAKPPRSAPVAAKSAAAIPPAATSICIARSPTNKDFILRVDSPAPVSVQDARKKPVEAQAAAACSPPYVNSAIAFILGGNEDLSDTASDWDDVDGDAAEDVSDFCDLVVMPLLTNILSVSVLGSCPMVQRGLGDEVDGHQPLSPLVRDANHRWNKSYRGSVSKAQRTPAKVKFPAGDELVEVHRADDLERKGPWEQIALDRRRFQSRISSVESVLAPVLSPDHRQKVYEKIHLSATD</sequence>
<name>A0A9J6GGU5_HAELO</name>
<organism evidence="15 16">
    <name type="scientific">Haemaphysalis longicornis</name>
    <name type="common">Bush tick</name>
    <dbReference type="NCBI Taxonomy" id="44386"/>
    <lineage>
        <taxon>Eukaryota</taxon>
        <taxon>Metazoa</taxon>
        <taxon>Ecdysozoa</taxon>
        <taxon>Arthropoda</taxon>
        <taxon>Chelicerata</taxon>
        <taxon>Arachnida</taxon>
        <taxon>Acari</taxon>
        <taxon>Parasitiformes</taxon>
        <taxon>Ixodida</taxon>
        <taxon>Ixodoidea</taxon>
        <taxon>Ixodidae</taxon>
        <taxon>Haemaphysalinae</taxon>
        <taxon>Haemaphysalis</taxon>
    </lineage>
</organism>
<keyword evidence="16" id="KW-1185">Reference proteome</keyword>
<evidence type="ECO:0000256" key="3">
    <source>
        <dbReference type="ARBA" id="ARBA00010161"/>
    </source>
</evidence>
<evidence type="ECO:0000256" key="7">
    <source>
        <dbReference type="ARBA" id="ARBA00022632"/>
    </source>
</evidence>
<dbReference type="PANTHER" id="PTHR16489">
    <property type="entry name" value="GH11727P"/>
    <property type="match status" value="1"/>
</dbReference>
<feature type="compositionally biased region" description="Basic residues" evidence="13">
    <location>
        <begin position="95"/>
        <end position="107"/>
    </location>
</feature>
<dbReference type="InterPro" id="IPR019523">
    <property type="entry name" value="Prot_Pase1_reg-su15A/B_C"/>
</dbReference>
<keyword evidence="6" id="KW-0945">Host-virus interaction</keyword>
<dbReference type="Proteomes" id="UP000821853">
    <property type="component" value="Chromosome 4"/>
</dbReference>